<dbReference type="GO" id="GO:0005524">
    <property type="term" value="F:ATP binding"/>
    <property type="evidence" value="ECO:0007669"/>
    <property type="project" value="InterPro"/>
</dbReference>
<reference evidence="10 11" key="1">
    <citation type="submission" date="2017-09" db="EMBL/GenBank/DDBJ databases">
        <title>Depth-based differentiation of microbial function through sediment-hosted aquifers and enrichment of novel symbionts in the deep terrestrial subsurface.</title>
        <authorList>
            <person name="Probst A.J."/>
            <person name="Ladd B."/>
            <person name="Jarett J.K."/>
            <person name="Geller-Mcgrath D.E."/>
            <person name="Sieber C.M."/>
            <person name="Emerson J.B."/>
            <person name="Anantharaman K."/>
            <person name="Thomas B.C."/>
            <person name="Malmstrom R."/>
            <person name="Stieglmeier M."/>
            <person name="Klingl A."/>
            <person name="Woyke T."/>
            <person name="Ryan C.M."/>
            <person name="Banfield J.F."/>
        </authorList>
    </citation>
    <scope>NUCLEOTIDE SEQUENCE [LARGE SCALE GENOMIC DNA]</scope>
    <source>
        <strain evidence="10">CG23_combo_of_CG06-09_8_20_14_all_48_7</strain>
    </source>
</reference>
<dbReference type="InterPro" id="IPR002317">
    <property type="entry name" value="Ser-tRNA-ligase_type_1"/>
</dbReference>
<evidence type="ECO:0000256" key="7">
    <source>
        <dbReference type="ARBA" id="ARBA00047929"/>
    </source>
</evidence>
<comment type="similarity">
    <text evidence="3">Belongs to the class-II aminoacyl-tRNA synthetase family. Type-1 seryl-tRNA synthetase subfamily.</text>
</comment>
<sequence>VPLTNIHLDEVLDEKALPLYYTAYTPCFRLEAGAYGKDTRGLVRLHQF</sequence>
<dbReference type="SUPFAM" id="SSF55681">
    <property type="entry name" value="Class II aaRS and biotin synthetases"/>
    <property type="match status" value="1"/>
</dbReference>
<dbReference type="Pfam" id="PF00587">
    <property type="entry name" value="tRNA-synt_2b"/>
    <property type="match status" value="1"/>
</dbReference>
<comment type="catalytic activity">
    <reaction evidence="8">
        <text>tRNA(Ser) + L-serine + ATP = L-seryl-tRNA(Ser) + AMP + diphosphate + H(+)</text>
        <dbReference type="Rhea" id="RHEA:12292"/>
        <dbReference type="Rhea" id="RHEA-COMP:9669"/>
        <dbReference type="Rhea" id="RHEA-COMP:9703"/>
        <dbReference type="ChEBI" id="CHEBI:15378"/>
        <dbReference type="ChEBI" id="CHEBI:30616"/>
        <dbReference type="ChEBI" id="CHEBI:33019"/>
        <dbReference type="ChEBI" id="CHEBI:33384"/>
        <dbReference type="ChEBI" id="CHEBI:78442"/>
        <dbReference type="ChEBI" id="CHEBI:78533"/>
        <dbReference type="ChEBI" id="CHEBI:456215"/>
        <dbReference type="EC" id="6.1.1.11"/>
    </reaction>
</comment>
<keyword evidence="10" id="KW-0436">Ligase</keyword>
<evidence type="ECO:0000256" key="8">
    <source>
        <dbReference type="ARBA" id="ARBA00048823"/>
    </source>
</evidence>
<keyword evidence="4" id="KW-0963">Cytoplasm</keyword>
<evidence type="ECO:0000256" key="2">
    <source>
        <dbReference type="ARBA" id="ARBA00005045"/>
    </source>
</evidence>
<evidence type="ECO:0000256" key="6">
    <source>
        <dbReference type="ARBA" id="ARBA00033352"/>
    </source>
</evidence>
<feature type="domain" description="Aminoacyl-tRNA synthetase class II (G/ P/ S/T)" evidence="9">
    <location>
        <begin position="2"/>
        <end position="48"/>
    </location>
</feature>
<keyword evidence="5" id="KW-0648">Protein biosynthesis</keyword>
<feature type="non-terminal residue" evidence="10">
    <location>
        <position position="1"/>
    </location>
</feature>
<dbReference type="PRINTS" id="PR00981">
    <property type="entry name" value="TRNASYNTHSER"/>
</dbReference>
<dbReference type="PANTHER" id="PTHR43697:SF1">
    <property type="entry name" value="SERINE--TRNA LIGASE"/>
    <property type="match status" value="1"/>
</dbReference>
<gene>
    <name evidence="10" type="ORF">COX46_02375</name>
</gene>
<dbReference type="PANTHER" id="PTHR43697">
    <property type="entry name" value="SERYL-TRNA SYNTHETASE"/>
    <property type="match status" value="1"/>
</dbReference>
<dbReference type="InterPro" id="IPR045864">
    <property type="entry name" value="aa-tRNA-synth_II/BPL/LPL"/>
</dbReference>
<comment type="subcellular location">
    <subcellularLocation>
        <location evidence="1">Cytoplasm</location>
    </subcellularLocation>
</comment>
<dbReference type="GO" id="GO:0006434">
    <property type="term" value="P:seryl-tRNA aminoacylation"/>
    <property type="evidence" value="ECO:0007669"/>
    <property type="project" value="InterPro"/>
</dbReference>
<comment type="caution">
    <text evidence="10">The sequence shown here is derived from an EMBL/GenBank/DDBJ whole genome shotgun (WGS) entry which is preliminary data.</text>
</comment>
<evidence type="ECO:0000313" key="11">
    <source>
        <dbReference type="Proteomes" id="UP000230392"/>
    </source>
</evidence>
<comment type="catalytic activity">
    <reaction evidence="7">
        <text>tRNA(Sec) + L-serine + ATP = L-seryl-tRNA(Sec) + AMP + diphosphate + H(+)</text>
        <dbReference type="Rhea" id="RHEA:42580"/>
        <dbReference type="Rhea" id="RHEA-COMP:9742"/>
        <dbReference type="Rhea" id="RHEA-COMP:10128"/>
        <dbReference type="ChEBI" id="CHEBI:15378"/>
        <dbReference type="ChEBI" id="CHEBI:30616"/>
        <dbReference type="ChEBI" id="CHEBI:33019"/>
        <dbReference type="ChEBI" id="CHEBI:33384"/>
        <dbReference type="ChEBI" id="CHEBI:78442"/>
        <dbReference type="ChEBI" id="CHEBI:78533"/>
        <dbReference type="ChEBI" id="CHEBI:456215"/>
        <dbReference type="EC" id="6.1.1.11"/>
    </reaction>
</comment>
<dbReference type="GO" id="GO:0005737">
    <property type="term" value="C:cytoplasm"/>
    <property type="evidence" value="ECO:0007669"/>
    <property type="project" value="UniProtKB-SubCell"/>
</dbReference>
<evidence type="ECO:0000259" key="9">
    <source>
        <dbReference type="Pfam" id="PF00587"/>
    </source>
</evidence>
<dbReference type="GO" id="GO:0004828">
    <property type="term" value="F:serine-tRNA ligase activity"/>
    <property type="evidence" value="ECO:0007669"/>
    <property type="project" value="UniProtKB-EC"/>
</dbReference>
<evidence type="ECO:0000256" key="5">
    <source>
        <dbReference type="ARBA" id="ARBA00022917"/>
    </source>
</evidence>
<organism evidence="10 11">
    <name type="scientific">bacterium (Candidatus Ratteibacteria) CG23_combo_of_CG06-09_8_20_14_all_48_7</name>
    <dbReference type="NCBI Taxonomy" id="2014292"/>
    <lineage>
        <taxon>Bacteria</taxon>
        <taxon>Candidatus Ratteibacteria</taxon>
    </lineage>
</organism>
<dbReference type="Gene3D" id="3.30.930.10">
    <property type="entry name" value="Bira Bifunctional Protein, Domain 2"/>
    <property type="match status" value="1"/>
</dbReference>
<dbReference type="AlphaFoldDB" id="A0A2G9YB28"/>
<dbReference type="InterPro" id="IPR002314">
    <property type="entry name" value="aa-tRNA-synt_IIb"/>
</dbReference>
<dbReference type="EMBL" id="PCRF01000112">
    <property type="protein sequence ID" value="PIP16414.1"/>
    <property type="molecule type" value="Genomic_DNA"/>
</dbReference>
<evidence type="ECO:0000256" key="1">
    <source>
        <dbReference type="ARBA" id="ARBA00004496"/>
    </source>
</evidence>
<evidence type="ECO:0000313" key="10">
    <source>
        <dbReference type="EMBL" id="PIP16414.1"/>
    </source>
</evidence>
<evidence type="ECO:0000256" key="3">
    <source>
        <dbReference type="ARBA" id="ARBA00010728"/>
    </source>
</evidence>
<comment type="pathway">
    <text evidence="2">Aminoacyl-tRNA biosynthesis; selenocysteinyl-tRNA(Sec) biosynthesis; L-seryl-tRNA(Sec) from L-serine and tRNA(Sec): step 1/1.</text>
</comment>
<protein>
    <recommendedName>
        <fullName evidence="6">Seryl-tRNA(Ser/Sec) synthetase</fullName>
    </recommendedName>
</protein>
<evidence type="ECO:0000256" key="4">
    <source>
        <dbReference type="ARBA" id="ARBA00022490"/>
    </source>
</evidence>
<proteinExistence type="inferred from homology"/>
<accession>A0A2G9YB28</accession>
<feature type="non-terminal residue" evidence="10">
    <location>
        <position position="48"/>
    </location>
</feature>
<dbReference type="Proteomes" id="UP000230392">
    <property type="component" value="Unassembled WGS sequence"/>
</dbReference>
<name>A0A2G9YB28_9BACT</name>